<accession>A0ABW2Z4N3</accession>
<dbReference type="SUPFAM" id="SSF52821">
    <property type="entry name" value="Rhodanese/Cell cycle control phosphatase"/>
    <property type="match status" value="1"/>
</dbReference>
<proteinExistence type="predicted"/>
<keyword evidence="3" id="KW-1185">Reference proteome</keyword>
<name>A0ABW2Z4N3_9FLAO</name>
<evidence type="ECO:0000313" key="3">
    <source>
        <dbReference type="Proteomes" id="UP001597032"/>
    </source>
</evidence>
<dbReference type="PANTHER" id="PTHR45431">
    <property type="entry name" value="RHODANESE-LIKE DOMAIN-CONTAINING PROTEIN 15, CHLOROPLASTIC"/>
    <property type="match status" value="1"/>
</dbReference>
<dbReference type="Proteomes" id="UP001597032">
    <property type="component" value="Unassembled WGS sequence"/>
</dbReference>
<dbReference type="SMART" id="SM00450">
    <property type="entry name" value="RHOD"/>
    <property type="match status" value="1"/>
</dbReference>
<dbReference type="InterPro" id="IPR001763">
    <property type="entry name" value="Rhodanese-like_dom"/>
</dbReference>
<dbReference type="Pfam" id="PF00581">
    <property type="entry name" value="Rhodanese"/>
    <property type="match status" value="1"/>
</dbReference>
<sequence length="136" mass="15473">MKTTIKLSLLLFLALLNVNCNNKKASKTITEFGEINVVTPKEFKEKSINKTIIDIRTPNEFLEGHIDGAVNINYFDKNFLDEISKLDKTKPIFMYCRSGNRTSSASKKISKLGFEQVYDLQGGILNWAKTNHEIVK</sequence>
<dbReference type="InterPro" id="IPR036873">
    <property type="entry name" value="Rhodanese-like_dom_sf"/>
</dbReference>
<reference evidence="3" key="1">
    <citation type="journal article" date="2019" name="Int. J. Syst. Evol. Microbiol.">
        <title>The Global Catalogue of Microorganisms (GCM) 10K type strain sequencing project: providing services to taxonomists for standard genome sequencing and annotation.</title>
        <authorList>
            <consortium name="The Broad Institute Genomics Platform"/>
            <consortium name="The Broad Institute Genome Sequencing Center for Infectious Disease"/>
            <person name="Wu L."/>
            <person name="Ma J."/>
        </authorList>
    </citation>
    <scope>NUCLEOTIDE SEQUENCE [LARGE SCALE GENOMIC DNA]</scope>
    <source>
        <strain evidence="3">CCUG 60022</strain>
    </source>
</reference>
<dbReference type="EMBL" id="JBHTIC010000002">
    <property type="protein sequence ID" value="MFD0760617.1"/>
    <property type="molecule type" value="Genomic_DNA"/>
</dbReference>
<dbReference type="PROSITE" id="PS50206">
    <property type="entry name" value="RHODANESE_3"/>
    <property type="match status" value="1"/>
</dbReference>
<feature type="domain" description="Rhodanese" evidence="1">
    <location>
        <begin position="46"/>
        <end position="136"/>
    </location>
</feature>
<dbReference type="Gene3D" id="3.40.250.10">
    <property type="entry name" value="Rhodanese-like domain"/>
    <property type="match status" value="1"/>
</dbReference>
<protein>
    <submittedName>
        <fullName evidence="2">Rhodanese-like domain-containing protein</fullName>
    </submittedName>
</protein>
<dbReference type="PANTHER" id="PTHR45431:SF3">
    <property type="entry name" value="RHODANESE-LIKE DOMAIN-CONTAINING PROTEIN 15, CHLOROPLASTIC"/>
    <property type="match status" value="1"/>
</dbReference>
<dbReference type="InterPro" id="IPR052367">
    <property type="entry name" value="Thiosulfate_ST/Rhodanese-like"/>
</dbReference>
<organism evidence="2 3">
    <name type="scientific">Lutibacter aestuarii</name>
    <dbReference type="NCBI Taxonomy" id="861111"/>
    <lineage>
        <taxon>Bacteria</taxon>
        <taxon>Pseudomonadati</taxon>
        <taxon>Bacteroidota</taxon>
        <taxon>Flavobacteriia</taxon>
        <taxon>Flavobacteriales</taxon>
        <taxon>Flavobacteriaceae</taxon>
        <taxon>Lutibacter</taxon>
    </lineage>
</organism>
<evidence type="ECO:0000313" key="2">
    <source>
        <dbReference type="EMBL" id="MFD0760617.1"/>
    </source>
</evidence>
<dbReference type="CDD" id="cd00158">
    <property type="entry name" value="RHOD"/>
    <property type="match status" value="1"/>
</dbReference>
<gene>
    <name evidence="2" type="ORF">ACFQZW_00825</name>
</gene>
<dbReference type="RefSeq" id="WP_372802363.1">
    <property type="nucleotide sequence ID" value="NZ_JBHTIC010000002.1"/>
</dbReference>
<evidence type="ECO:0000259" key="1">
    <source>
        <dbReference type="PROSITE" id="PS50206"/>
    </source>
</evidence>
<comment type="caution">
    <text evidence="2">The sequence shown here is derived from an EMBL/GenBank/DDBJ whole genome shotgun (WGS) entry which is preliminary data.</text>
</comment>